<dbReference type="PANTHER" id="PTHR15492">
    <property type="entry name" value="CYCLIN D1-BINDING PROTEIN 1"/>
    <property type="match status" value="1"/>
</dbReference>
<dbReference type="OrthoDB" id="4088536at2759"/>
<dbReference type="GO" id="GO:0005634">
    <property type="term" value="C:nucleus"/>
    <property type="evidence" value="ECO:0007669"/>
    <property type="project" value="TreeGrafter"/>
</dbReference>
<evidence type="ECO:0000313" key="2">
    <source>
        <dbReference type="Proteomes" id="UP001162087"/>
    </source>
</evidence>
<reference evidence="1" key="1">
    <citation type="submission" date="2022-10" db="EMBL/GenBank/DDBJ databases">
        <authorList>
            <person name="Byrne P K."/>
        </authorList>
    </citation>
    <scope>NUCLEOTIDE SEQUENCE</scope>
    <source>
        <strain evidence="1">IFO1802</strain>
    </source>
</reference>
<name>A0AA35NIU0_SACK1</name>
<accession>A0AA35NIU0</accession>
<gene>
    <name evidence="1" type="primary">SKDI12G3200</name>
    <name evidence="1" type="ORF">SKDI_12G3200</name>
</gene>
<dbReference type="Gene3D" id="1.20.1420.10">
    <property type="entry name" value="Talin, central domain"/>
    <property type="match status" value="1"/>
</dbReference>
<proteinExistence type="predicted"/>
<dbReference type="EMBL" id="OX365907">
    <property type="protein sequence ID" value="CAI4046676.1"/>
    <property type="molecule type" value="Genomic_DNA"/>
</dbReference>
<dbReference type="InterPro" id="IPR026907">
    <property type="entry name" value="GCIP-like"/>
</dbReference>
<dbReference type="Gene3D" id="1.20.1410.10">
    <property type="entry name" value="I/LWEQ domain"/>
    <property type="match status" value="1"/>
</dbReference>
<organism evidence="1 2">
    <name type="scientific">Saccharomyces kudriavzevii (strain ATCC MYA-4449 / AS 2.2408 / CBS 8840 / NBRC 1802 / NCYC 2889)</name>
    <name type="common">Yeast</name>
    <dbReference type="NCBI Taxonomy" id="226230"/>
    <lineage>
        <taxon>Eukaryota</taxon>
        <taxon>Fungi</taxon>
        <taxon>Dikarya</taxon>
        <taxon>Ascomycota</taxon>
        <taxon>Saccharomycotina</taxon>
        <taxon>Saccharomycetes</taxon>
        <taxon>Saccharomycetales</taxon>
        <taxon>Saccharomycetaceae</taxon>
        <taxon>Saccharomyces</taxon>
    </lineage>
</organism>
<sequence length="356" mass="40918">MSTDNNHIADNERLLELLDSIEKQFLVPYEKPADLRKICSTTKLQDSTPIKELEKLASVLKAHCTKIGIVCKPGTFDRNHKVVFTEIQNFSKPLFYLLSLFPLFYNDKNCPKYFTDQLDESTLQLLDGLRDFVAELQKRLKNEQDASLDKERLTSVGKIFNACDSLSNCSKVGPFGILANILKGNLAIMDDTLDEIKEWLEEPDFSANSTDIFLDFENSESETEVNDEEDFDQEKIYESIKSFFYGFARKIKLIKLLVSTFRKTLVSKDFKPKKTQASILDSLHTSFKEVQLLLDEVVSTVQFEPKKFSAEEVKEEQAGLSAVTKKALTQINKLYEGDAKRKKWIEIWETKFKELP</sequence>
<protein>
    <submittedName>
        <fullName evidence="1">Uncharacterized protein</fullName>
    </submittedName>
</protein>
<evidence type="ECO:0000313" key="1">
    <source>
        <dbReference type="EMBL" id="CAI4046676.1"/>
    </source>
</evidence>
<dbReference type="PANTHER" id="PTHR15492:SF1">
    <property type="entry name" value="CYCLIN-D1-BINDING PROTEIN 1"/>
    <property type="match status" value="1"/>
</dbReference>
<dbReference type="Proteomes" id="UP001162087">
    <property type="component" value="Chromosome 12"/>
</dbReference>
<dbReference type="Pfam" id="PF13324">
    <property type="entry name" value="GCIP_N"/>
    <property type="match status" value="1"/>
</dbReference>
<dbReference type="InterPro" id="IPR049317">
    <property type="entry name" value="GCIP-like_N"/>
</dbReference>
<keyword evidence="2" id="KW-1185">Reference proteome</keyword>